<dbReference type="EMBL" id="MHHS01000039">
    <property type="protein sequence ID" value="OGY36052.1"/>
    <property type="molecule type" value="Genomic_DNA"/>
</dbReference>
<dbReference type="AlphaFoldDB" id="A0A1G1X7T7"/>
<evidence type="ECO:0000313" key="4">
    <source>
        <dbReference type="Proteomes" id="UP000177941"/>
    </source>
</evidence>
<feature type="binding site" evidence="2">
    <location>
        <position position="181"/>
    </location>
    <ligand>
        <name>Fe cation</name>
        <dbReference type="ChEBI" id="CHEBI:24875"/>
        <label>1</label>
    </ligand>
</feature>
<accession>A0A1G1X7T7</accession>
<organism evidence="3 4">
    <name type="scientific">Candidatus Andersenbacteria bacterium RIFCSPHIGHO2_12_FULL_45_11b</name>
    <dbReference type="NCBI Taxonomy" id="1797282"/>
    <lineage>
        <taxon>Bacteria</taxon>
        <taxon>Candidatus Anderseniibacteriota</taxon>
    </lineage>
</organism>
<dbReference type="Proteomes" id="UP000177941">
    <property type="component" value="Unassembled WGS sequence"/>
</dbReference>
<dbReference type="InterPro" id="IPR005235">
    <property type="entry name" value="YmdB-like"/>
</dbReference>
<evidence type="ECO:0000256" key="2">
    <source>
        <dbReference type="PIRSR" id="PIRSR004789-51"/>
    </source>
</evidence>
<dbReference type="SUPFAM" id="SSF56300">
    <property type="entry name" value="Metallo-dependent phosphatases"/>
    <property type="match status" value="1"/>
</dbReference>
<feature type="binding site" evidence="2">
    <location>
        <position position="39"/>
    </location>
    <ligand>
        <name>Fe cation</name>
        <dbReference type="ChEBI" id="CHEBI:24875"/>
        <label>2</label>
    </ligand>
</feature>
<feature type="binding site" evidence="2">
    <location>
        <position position="39"/>
    </location>
    <ligand>
        <name>Fe cation</name>
        <dbReference type="ChEBI" id="CHEBI:24875"/>
        <label>1</label>
    </ligand>
</feature>
<feature type="binding site" evidence="2">
    <location>
        <position position="68"/>
    </location>
    <ligand>
        <name>Fe cation</name>
        <dbReference type="ChEBI" id="CHEBI:24875"/>
        <label>2</label>
    </ligand>
</feature>
<feature type="binding site" evidence="2">
    <location>
        <position position="40"/>
    </location>
    <ligand>
        <name>Fe cation</name>
        <dbReference type="ChEBI" id="CHEBI:24875"/>
        <label>1</label>
    </ligand>
</feature>
<evidence type="ECO:0000256" key="1">
    <source>
        <dbReference type="PIRSR" id="PIRSR004789-50"/>
    </source>
</evidence>
<evidence type="ECO:0008006" key="5">
    <source>
        <dbReference type="Google" id="ProtNLM"/>
    </source>
</evidence>
<dbReference type="GO" id="GO:0004113">
    <property type="term" value="F:2',3'-cyclic-nucleotide 3'-phosphodiesterase activity"/>
    <property type="evidence" value="ECO:0007669"/>
    <property type="project" value="TreeGrafter"/>
</dbReference>
<feature type="binding site" evidence="2">
    <location>
        <position position="154"/>
    </location>
    <ligand>
        <name>Fe cation</name>
        <dbReference type="ChEBI" id="CHEBI:24875"/>
        <label>2</label>
    </ligand>
</feature>
<comment type="caution">
    <text evidence="3">The sequence shown here is derived from an EMBL/GenBank/DDBJ whole genome shotgun (WGS) entry which is preliminary data.</text>
</comment>
<keyword evidence="2" id="KW-0479">Metal-binding</keyword>
<feature type="active site" description="Proton donor" evidence="1">
    <location>
        <position position="69"/>
    </location>
</feature>
<feature type="binding site" evidence="2">
    <location>
        <position position="179"/>
    </location>
    <ligand>
        <name>Fe cation</name>
        <dbReference type="ChEBI" id="CHEBI:24875"/>
        <label>2</label>
    </ligand>
</feature>
<sequence length="266" mass="29144">MKFLIFGDVVGTLGRKGISTALPQLREEFSPDAVIVNVENISHGKGISPDTMQEALTIWNALAFTTGDHAWDNAQGVEMLTNPRIPIVRPANYPHGVPGRGYVTVQCGAYEVAVINLQGQVFFKNQPDNPFHKLDEILEIPEVQRCAIKLVDFHAEATSEKRGMGWHADGRISAIWGTHTHIPTADAQILPKGTGYITDAGMNGAYNSALGMEKHAPLKQFLTQLRVKMEPPETGDMEINAVLIDIDPSTGKTISIAQIRRILQNT</sequence>
<dbReference type="GO" id="GO:0046872">
    <property type="term" value="F:metal ion binding"/>
    <property type="evidence" value="ECO:0007669"/>
    <property type="project" value="UniProtKB-KW"/>
</dbReference>
<name>A0A1G1X7T7_9BACT</name>
<protein>
    <recommendedName>
        <fullName evidence="5">Metallophosphoesterase</fullName>
    </recommendedName>
</protein>
<proteinExistence type="predicted"/>
<dbReference type="PANTHER" id="PTHR36303">
    <property type="entry name" value="2',3'-CYCLIC-NUCLEOTIDE 2'-PHOSPHODIESTERASE"/>
    <property type="match status" value="1"/>
</dbReference>
<dbReference type="PIRSF" id="PIRSF004789">
    <property type="entry name" value="DR1281"/>
    <property type="match status" value="1"/>
</dbReference>
<dbReference type="Gene3D" id="3.60.21.10">
    <property type="match status" value="1"/>
</dbReference>
<dbReference type="Pfam" id="PF13277">
    <property type="entry name" value="YmdB"/>
    <property type="match status" value="1"/>
</dbReference>
<dbReference type="PANTHER" id="PTHR36303:SF1">
    <property type="entry name" value="2',3'-CYCLIC-NUCLEOTIDE 2'-PHOSPHODIESTERASE"/>
    <property type="match status" value="1"/>
</dbReference>
<evidence type="ECO:0000313" key="3">
    <source>
        <dbReference type="EMBL" id="OGY36052.1"/>
    </source>
</evidence>
<dbReference type="InterPro" id="IPR029052">
    <property type="entry name" value="Metallo-depent_PP-like"/>
</dbReference>
<feature type="binding site" evidence="2">
    <location>
        <position position="8"/>
    </location>
    <ligand>
        <name>Fe cation</name>
        <dbReference type="ChEBI" id="CHEBI:24875"/>
        <label>1</label>
    </ligand>
</feature>
<gene>
    <name evidence="3" type="ORF">A3E36_02380</name>
</gene>
<reference evidence="3 4" key="1">
    <citation type="journal article" date="2016" name="Nat. Commun.">
        <title>Thousands of microbial genomes shed light on interconnected biogeochemical processes in an aquifer system.</title>
        <authorList>
            <person name="Anantharaman K."/>
            <person name="Brown C.T."/>
            <person name="Hug L.A."/>
            <person name="Sharon I."/>
            <person name="Castelle C.J."/>
            <person name="Probst A.J."/>
            <person name="Thomas B.C."/>
            <person name="Singh A."/>
            <person name="Wilkins M.J."/>
            <person name="Karaoz U."/>
            <person name="Brodie E.L."/>
            <person name="Williams K.H."/>
            <person name="Hubbard S.S."/>
            <person name="Banfield J.F."/>
        </authorList>
    </citation>
    <scope>NUCLEOTIDE SEQUENCE [LARGE SCALE GENOMIC DNA]</scope>
</reference>